<feature type="transmembrane region" description="Helical" evidence="1">
    <location>
        <begin position="140"/>
        <end position="157"/>
    </location>
</feature>
<evidence type="ECO:0000256" key="1">
    <source>
        <dbReference type="SAM" id="Phobius"/>
    </source>
</evidence>
<keyword evidence="1" id="KW-1133">Transmembrane helix</keyword>
<dbReference type="AlphaFoldDB" id="A0A7M1UTB7"/>
<gene>
    <name evidence="2" type="ORF">IMZ38_03005</name>
</gene>
<dbReference type="GeneID" id="59454353"/>
<keyword evidence="3" id="KW-1185">Reference proteome</keyword>
<accession>A0A7M1UTB7</accession>
<evidence type="ECO:0000313" key="3">
    <source>
        <dbReference type="Proteomes" id="UP000593766"/>
    </source>
</evidence>
<feature type="transmembrane region" description="Helical" evidence="1">
    <location>
        <begin position="115"/>
        <end position="134"/>
    </location>
</feature>
<sequence length="230" mass="24610">MSQSPSRLVDLDVALISAIALASIIIKAGVLSQGYFAGLALSIILINLLFLARIPAELSDLLIVYSGILLATCLCEALVDYFPGFNVEIVLSTAYILLILLILNQFHAKEGFSHVATPLLPVGVLASIIAGVYLGVDKPLLLIVLGLIDAFSAIPVFESKKRVELKLAITLLAFLTLYSQPFVNMGLPALLVLLGLHLARNAYILLAKHRAAGLILVFDLALRPFAVVLA</sequence>
<evidence type="ECO:0000313" key="2">
    <source>
        <dbReference type="EMBL" id="QOR94897.1"/>
    </source>
</evidence>
<organism evidence="2 3">
    <name type="scientific">Thermosphaera chiliense</name>
    <dbReference type="NCBI Taxonomy" id="3402707"/>
    <lineage>
        <taxon>Archaea</taxon>
        <taxon>Thermoproteota</taxon>
        <taxon>Thermoprotei</taxon>
        <taxon>Desulfurococcales</taxon>
        <taxon>Desulfurococcaceae</taxon>
        <taxon>Thermosphaera</taxon>
    </lineage>
</organism>
<protein>
    <submittedName>
        <fullName evidence="2">Uncharacterized protein</fullName>
    </submittedName>
</protein>
<dbReference type="Proteomes" id="UP000593766">
    <property type="component" value="Chromosome"/>
</dbReference>
<feature type="transmembrane region" description="Helical" evidence="1">
    <location>
        <begin position="85"/>
        <end position="103"/>
    </location>
</feature>
<reference evidence="2 3" key="1">
    <citation type="submission" date="2020-10" db="EMBL/GenBank/DDBJ databases">
        <title>Complete genome sequence of Thermosphaera aggregans strain 3507.</title>
        <authorList>
            <person name="Zayulina K.S."/>
            <person name="Elcheninov A.G."/>
            <person name="Toshchakov S.V."/>
            <person name="Kublanov I.V."/>
            <person name="Kochetkova T.V."/>
        </authorList>
    </citation>
    <scope>NUCLEOTIDE SEQUENCE [LARGE SCALE GENOMIC DNA]</scope>
    <source>
        <strain evidence="2 3">3507</strain>
    </source>
</reference>
<dbReference type="KEGG" id="tcs:IMZ38_03005"/>
<dbReference type="EMBL" id="CP063144">
    <property type="protein sequence ID" value="QOR94897.1"/>
    <property type="molecule type" value="Genomic_DNA"/>
</dbReference>
<keyword evidence="1" id="KW-0812">Transmembrane</keyword>
<proteinExistence type="predicted"/>
<feature type="transmembrane region" description="Helical" evidence="1">
    <location>
        <begin position="169"/>
        <end position="199"/>
    </location>
</feature>
<name>A0A7M1UTB7_9CREN</name>
<feature type="transmembrane region" description="Helical" evidence="1">
    <location>
        <begin position="61"/>
        <end position="79"/>
    </location>
</feature>
<feature type="transmembrane region" description="Helical" evidence="1">
    <location>
        <begin position="36"/>
        <end position="54"/>
    </location>
</feature>
<keyword evidence="1" id="KW-0472">Membrane</keyword>
<feature type="transmembrane region" description="Helical" evidence="1">
    <location>
        <begin position="12"/>
        <end position="30"/>
    </location>
</feature>
<dbReference type="RefSeq" id="WP_193436693.1">
    <property type="nucleotide sequence ID" value="NZ_CP063144.1"/>
</dbReference>